<dbReference type="InterPro" id="IPR006175">
    <property type="entry name" value="YjgF/YER057c/UK114"/>
</dbReference>
<comment type="caution">
    <text evidence="3">The sequence shown here is derived from an EMBL/GenBank/DDBJ whole genome shotgun (WGS) entry which is preliminary data.</text>
</comment>
<dbReference type="PANTHER" id="PTHR11803:SF58">
    <property type="entry name" value="PROTEIN HMF1-RELATED"/>
    <property type="match status" value="1"/>
</dbReference>
<dbReference type="InterPro" id="IPR035959">
    <property type="entry name" value="RutC-like_sf"/>
</dbReference>
<evidence type="ECO:0000313" key="4">
    <source>
        <dbReference type="Proteomes" id="UP001151079"/>
    </source>
</evidence>
<accession>A0A9X3C824</accession>
<dbReference type="GO" id="GO:0019239">
    <property type="term" value="F:deaminase activity"/>
    <property type="evidence" value="ECO:0007669"/>
    <property type="project" value="TreeGrafter"/>
</dbReference>
<keyword evidence="4" id="KW-1185">Reference proteome</keyword>
<keyword evidence="2" id="KW-0732">Signal</keyword>
<dbReference type="CDD" id="cd00448">
    <property type="entry name" value="YjgF_YER057c_UK114_family"/>
    <property type="match status" value="1"/>
</dbReference>
<dbReference type="PANTHER" id="PTHR11803">
    <property type="entry name" value="2-IMINOBUTANOATE/2-IMINOPROPANOATE DEAMINASE RIDA"/>
    <property type="match status" value="1"/>
</dbReference>
<evidence type="ECO:0000313" key="3">
    <source>
        <dbReference type="EMBL" id="MCV9930058.1"/>
    </source>
</evidence>
<evidence type="ECO:0000256" key="1">
    <source>
        <dbReference type="ARBA" id="ARBA00010552"/>
    </source>
</evidence>
<dbReference type="Proteomes" id="UP001151079">
    <property type="component" value="Unassembled WGS sequence"/>
</dbReference>
<protein>
    <submittedName>
        <fullName evidence="3">RidA family protein</fullName>
    </submittedName>
</protein>
<reference evidence="3" key="1">
    <citation type="submission" date="2022-10" db="EMBL/GenBank/DDBJ databases">
        <title>Two novel species of Flavobacterium.</title>
        <authorList>
            <person name="Liu Q."/>
            <person name="Xin Y.-H."/>
        </authorList>
    </citation>
    <scope>NUCLEOTIDE SEQUENCE</scope>
    <source>
        <strain evidence="3">LS1R49</strain>
    </source>
</reference>
<gene>
    <name evidence="3" type="ORF">OIU83_20525</name>
</gene>
<dbReference type="Pfam" id="PF01042">
    <property type="entry name" value="Ribonuc_L-PSP"/>
    <property type="match status" value="1"/>
</dbReference>
<dbReference type="Gene3D" id="3.30.1330.40">
    <property type="entry name" value="RutC-like"/>
    <property type="match status" value="1"/>
</dbReference>
<dbReference type="SUPFAM" id="SSF55298">
    <property type="entry name" value="YjgF-like"/>
    <property type="match status" value="1"/>
</dbReference>
<comment type="similarity">
    <text evidence="1">Belongs to the RutC family.</text>
</comment>
<dbReference type="EMBL" id="JAOZEW010000027">
    <property type="protein sequence ID" value="MCV9930058.1"/>
    <property type="molecule type" value="Genomic_DNA"/>
</dbReference>
<feature type="chain" id="PRO_5040805829" evidence="2">
    <location>
        <begin position="19"/>
        <end position="160"/>
    </location>
</feature>
<dbReference type="GO" id="GO:0005829">
    <property type="term" value="C:cytosol"/>
    <property type="evidence" value="ECO:0007669"/>
    <property type="project" value="TreeGrafter"/>
</dbReference>
<sequence>MRHLLLSLCSLFAFNAKAQTFKNPESLFDPTPYRFSHTSSVSTTGELVYISGQSGGLGKEHLLSNSFREQTQVALKNIVTVLDSYKIKPENVMKITILIVDHSQEKLKIWNEEINKVWKNKPFPASTLIPVPRLAIDGMLIEVDAVAFKVKKIKHSPLRH</sequence>
<dbReference type="AlphaFoldDB" id="A0A9X3C824"/>
<evidence type="ECO:0000256" key="2">
    <source>
        <dbReference type="SAM" id="SignalP"/>
    </source>
</evidence>
<organism evidence="3 4">
    <name type="scientific">Flavobacterium shii</name>
    <dbReference type="NCBI Taxonomy" id="2987687"/>
    <lineage>
        <taxon>Bacteria</taxon>
        <taxon>Pseudomonadati</taxon>
        <taxon>Bacteroidota</taxon>
        <taxon>Flavobacteriia</taxon>
        <taxon>Flavobacteriales</taxon>
        <taxon>Flavobacteriaceae</taxon>
        <taxon>Flavobacterium</taxon>
    </lineage>
</organism>
<dbReference type="RefSeq" id="WP_264208139.1">
    <property type="nucleotide sequence ID" value="NZ_JAOZEW010000027.1"/>
</dbReference>
<proteinExistence type="inferred from homology"/>
<name>A0A9X3C824_9FLAO</name>
<feature type="signal peptide" evidence="2">
    <location>
        <begin position="1"/>
        <end position="18"/>
    </location>
</feature>